<dbReference type="Proteomes" id="UP000777661">
    <property type="component" value="Unassembled WGS sequence"/>
</dbReference>
<evidence type="ECO:0000313" key="2">
    <source>
        <dbReference type="EMBL" id="MBY8917345.1"/>
    </source>
</evidence>
<protein>
    <submittedName>
        <fullName evidence="2">Uncharacterized protein</fullName>
    </submittedName>
</protein>
<feature type="transmembrane region" description="Helical" evidence="1">
    <location>
        <begin position="196"/>
        <end position="217"/>
    </location>
</feature>
<feature type="transmembrane region" description="Helical" evidence="1">
    <location>
        <begin position="406"/>
        <end position="425"/>
    </location>
</feature>
<comment type="caution">
    <text evidence="2">The sequence shown here is derived from an EMBL/GenBank/DDBJ whole genome shotgun (WGS) entry which is preliminary data.</text>
</comment>
<feature type="transmembrane region" description="Helical" evidence="1">
    <location>
        <begin position="263"/>
        <end position="289"/>
    </location>
</feature>
<gene>
    <name evidence="2" type="ORF">KVG22_12150</name>
</gene>
<keyword evidence="1" id="KW-0812">Transmembrane</keyword>
<accession>A0ABS7RCY1</accession>
<feature type="transmembrane region" description="Helical" evidence="1">
    <location>
        <begin position="378"/>
        <end position="399"/>
    </location>
</feature>
<feature type="transmembrane region" description="Helical" evidence="1">
    <location>
        <begin position="112"/>
        <end position="131"/>
    </location>
</feature>
<evidence type="ECO:0000256" key="1">
    <source>
        <dbReference type="SAM" id="Phobius"/>
    </source>
</evidence>
<sequence>MNFPENPLARAMRDRFPADIEDEDMSVVNDDGGVQEQHTRDFPSAFSASASGAKNRIVAVLPWLFLAAAPILAVVLLSLPLRAPIGAMYWDTFTYYDAANRMFTGQMPAIDFFTPAGPLGYAIAAIWIGLFPSGQPSLLIHWSTMTVTVPLMALVLAGLPRAPRALGLWLVIPFLLFSLLPFNGKEFSSFPGSDAFGFYNRQTCLILFPLISGLMFARHRGVLISLITLSMFVLFFWKITGFLAAGLICAFALLAGRVRLRDAALAAVLFAILLALIEVSTGIVISYIADVLTLVRMNSGTLLPRVAQALSINFGITAALGVLIGTLLIAGRSELRSAFAKALHERSTTSVAAFLDRPAFWLAAITVAGVFFETQNTASQAMIFVWPALLGALLALPSWTAGSRSVIVIATLVGAVYLPPAVSIIERAARAYVGGLRYVPLEHANLKTLGAVTTRSSVLTRSAVMTDIYARHRPAYEDIAALDELPGSVLYSDFDFQIAYLQTVDRAIGSLHALEAKNGVRFNTIMSLNFTNPFPWLMDRKAPLHITVGADPFRAVPAPDSDVQRAVSAVDIALMPTCPPTNANARLLALYSGGLANHRRIKLDECYDAFVNPKFETLNQ</sequence>
<organism evidence="2 3">
    <name type="scientific">Nitratireductor rhodophyticola</name>
    <dbReference type="NCBI Taxonomy" id="2854036"/>
    <lineage>
        <taxon>Bacteria</taxon>
        <taxon>Pseudomonadati</taxon>
        <taxon>Pseudomonadota</taxon>
        <taxon>Alphaproteobacteria</taxon>
        <taxon>Hyphomicrobiales</taxon>
        <taxon>Phyllobacteriaceae</taxon>
        <taxon>Nitratireductor</taxon>
    </lineage>
</organism>
<feature type="transmembrane region" description="Helical" evidence="1">
    <location>
        <begin position="138"/>
        <end position="159"/>
    </location>
</feature>
<dbReference type="EMBL" id="JAHSQO010000003">
    <property type="protein sequence ID" value="MBY8917345.1"/>
    <property type="molecule type" value="Genomic_DNA"/>
</dbReference>
<keyword evidence="1" id="KW-0472">Membrane</keyword>
<dbReference type="RefSeq" id="WP_223004538.1">
    <property type="nucleotide sequence ID" value="NZ_JAHSQO010000003.1"/>
</dbReference>
<feature type="transmembrane region" description="Helical" evidence="1">
    <location>
        <begin position="57"/>
        <end position="79"/>
    </location>
</feature>
<feature type="transmembrane region" description="Helical" evidence="1">
    <location>
        <begin position="165"/>
        <end position="184"/>
    </location>
</feature>
<feature type="transmembrane region" description="Helical" evidence="1">
    <location>
        <begin position="351"/>
        <end position="372"/>
    </location>
</feature>
<proteinExistence type="predicted"/>
<name>A0ABS7RCY1_9HYPH</name>
<feature type="transmembrane region" description="Helical" evidence="1">
    <location>
        <begin position="223"/>
        <end position="256"/>
    </location>
</feature>
<keyword evidence="3" id="KW-1185">Reference proteome</keyword>
<feature type="transmembrane region" description="Helical" evidence="1">
    <location>
        <begin position="309"/>
        <end position="330"/>
    </location>
</feature>
<keyword evidence="1" id="KW-1133">Transmembrane helix</keyword>
<reference evidence="2 3" key="1">
    <citation type="submission" date="2021-06" db="EMBL/GenBank/DDBJ databases">
        <title>Nitratireductor porphyridii sp. nov., isolated from a small marine red alga, Porphyridium purpureum in South Korea.</title>
        <authorList>
            <person name="Kim K.H."/>
            <person name="Kristyanto S."/>
            <person name="Jeon C.O."/>
        </authorList>
    </citation>
    <scope>NUCLEOTIDE SEQUENCE [LARGE SCALE GENOMIC DNA]</scope>
    <source>
        <strain evidence="2 3">R6</strain>
    </source>
</reference>
<evidence type="ECO:0000313" key="3">
    <source>
        <dbReference type="Proteomes" id="UP000777661"/>
    </source>
</evidence>